<dbReference type="EMBL" id="LR593886">
    <property type="protein sequence ID" value="VTR96140.1"/>
    <property type="molecule type" value="Genomic_DNA"/>
</dbReference>
<keyword evidence="1" id="KW-0175">Coiled coil</keyword>
<feature type="coiled-coil region" evidence="1">
    <location>
        <begin position="473"/>
        <end position="500"/>
    </location>
</feature>
<dbReference type="RefSeq" id="WP_162670468.1">
    <property type="nucleotide sequence ID" value="NZ_LR593886.1"/>
</dbReference>
<evidence type="ECO:0000313" key="2">
    <source>
        <dbReference type="EMBL" id="VTR96140.1"/>
    </source>
</evidence>
<organism evidence="2 3">
    <name type="scientific">Gemmata massiliana</name>
    <dbReference type="NCBI Taxonomy" id="1210884"/>
    <lineage>
        <taxon>Bacteria</taxon>
        <taxon>Pseudomonadati</taxon>
        <taxon>Planctomycetota</taxon>
        <taxon>Planctomycetia</taxon>
        <taxon>Gemmatales</taxon>
        <taxon>Gemmataceae</taxon>
        <taxon>Gemmata</taxon>
    </lineage>
</organism>
<sequence length="878" mass="94897">MYQALEGVPLSQLEGGFNARQQRLTGVNDDRAFDPAFLGQQLTRTRAQIGEAVDRQQSAFERPDGVKSGAFTAAAEEVLRLKTNASNLQQALKNLADTSERSAVLQEKLNRLKQEEDGRLGLAERFATADPAEQLRLNRSVVLANDAANKGNLDSFGNEDRRQILDFLNSARGVTLTGFKGSPRAEDLKNSLLANSFGGQFQLNRDQKAENASVRGTILERNKTGEAAQSELIKFQETGTKELLSGLNAQQNVFFARLERLLLANKATDVQNRIAAVESQKGALLDKSPSRDLLAQLGITKTSQIEVLGKNTGKIESLRGAIATEQAQYAQIDAAREGIKGVRFDQDDNRFVAAISRSGLKEEQVNRVQKRAEGLYEFNDSFRAKLSGVTETTARGSKERNDGYNDVLRQAYEQALREEKARDISGPVQEARSKLAGIEGVDPLKIEETLRDPKKADPFLKALGSFDSGSNKIEDFGKKVEAANAELDKLKAQLAEINATSKIASGTVTRAQGGSIFRPMGTDTVPAMLTPGEFVINARSASANSALLQRINAARGPVAYRAGGGFVGQTPETIAEETMREIEERRIASEKFVRDRNIKKQFAASGAAKNPFNRAAQVLAEIRGGSTAAGRLAVTAQATNFNRLSSLGSGIRRPGDDGQLAIASRVIGVEQKGLEERFSNDNVLRKFVAEQLSPKKKVRKFASGGYVGHAGVGDTVPALLTGGEFVLNQAVVSRMGPHNVQRFNDGGPVGGNFVAPGAAAVNREQERRQGAGLSEGTVNRLSSSLTFAQQVGGFSESADQLSRTLNSFAGSARNLSQALNNMPRTLTGQFNHNVVVTHNGAEVFSKLTPAIEQMVTERVNSTMTRVFKEHLPDAGVRI</sequence>
<evidence type="ECO:0000313" key="3">
    <source>
        <dbReference type="Proteomes" id="UP000464178"/>
    </source>
</evidence>
<protein>
    <submittedName>
        <fullName evidence="2">Marine sediment metagenome DNA, contig: S01H1_S03621</fullName>
    </submittedName>
</protein>
<dbReference type="Proteomes" id="UP000464178">
    <property type="component" value="Chromosome"/>
</dbReference>
<feature type="coiled-coil region" evidence="1">
    <location>
        <begin position="78"/>
        <end position="115"/>
    </location>
</feature>
<gene>
    <name evidence="2" type="ORF">SOIL9_15740</name>
</gene>
<reference evidence="2 3" key="1">
    <citation type="submission" date="2019-05" db="EMBL/GenBank/DDBJ databases">
        <authorList>
            <consortium name="Science for Life Laboratories"/>
        </authorList>
    </citation>
    <scope>NUCLEOTIDE SEQUENCE [LARGE SCALE GENOMIC DNA]</scope>
    <source>
        <strain evidence="2">Soil9</strain>
    </source>
</reference>
<accession>A0A6P2D9I0</accession>
<dbReference type="AlphaFoldDB" id="A0A6P2D9I0"/>
<dbReference type="KEGG" id="gms:SOIL9_15740"/>
<proteinExistence type="predicted"/>
<keyword evidence="3" id="KW-1185">Reference proteome</keyword>
<evidence type="ECO:0000256" key="1">
    <source>
        <dbReference type="SAM" id="Coils"/>
    </source>
</evidence>
<name>A0A6P2D9I0_9BACT</name>